<proteinExistence type="predicted"/>
<dbReference type="PROSITE" id="PS50109">
    <property type="entry name" value="HIS_KIN"/>
    <property type="match status" value="1"/>
</dbReference>
<evidence type="ECO:0000256" key="1">
    <source>
        <dbReference type="ARBA" id="ARBA00000085"/>
    </source>
</evidence>
<keyword evidence="10 11" id="KW-0472">Membrane</keyword>
<feature type="transmembrane region" description="Helical" evidence="11">
    <location>
        <begin position="59"/>
        <end position="84"/>
    </location>
</feature>
<evidence type="ECO:0000256" key="6">
    <source>
        <dbReference type="ARBA" id="ARBA00022679"/>
    </source>
</evidence>
<dbReference type="InterPro" id="IPR005467">
    <property type="entry name" value="His_kinase_dom"/>
</dbReference>
<dbReference type="SMART" id="SM00388">
    <property type="entry name" value="HisKA"/>
    <property type="match status" value="1"/>
</dbReference>
<name>A0A1M6JRN5_9BACT</name>
<evidence type="ECO:0000256" key="3">
    <source>
        <dbReference type="ARBA" id="ARBA00012438"/>
    </source>
</evidence>
<evidence type="ECO:0000259" key="12">
    <source>
        <dbReference type="PROSITE" id="PS50109"/>
    </source>
</evidence>
<dbReference type="SUPFAM" id="SSF47384">
    <property type="entry name" value="Homodimeric domain of signal transducing histidine kinase"/>
    <property type="match status" value="1"/>
</dbReference>
<dbReference type="InterPro" id="IPR003594">
    <property type="entry name" value="HATPase_dom"/>
</dbReference>
<dbReference type="STRING" id="1121393.SAMN02745216_01752"/>
<evidence type="ECO:0000256" key="10">
    <source>
        <dbReference type="ARBA" id="ARBA00023136"/>
    </source>
</evidence>
<dbReference type="GO" id="GO:0016036">
    <property type="term" value="P:cellular response to phosphate starvation"/>
    <property type="evidence" value="ECO:0007669"/>
    <property type="project" value="TreeGrafter"/>
</dbReference>
<evidence type="ECO:0000256" key="8">
    <source>
        <dbReference type="ARBA" id="ARBA00022777"/>
    </source>
</evidence>
<comment type="subcellular location">
    <subcellularLocation>
        <location evidence="2">Cell membrane</location>
        <topology evidence="2">Multi-pass membrane protein</topology>
    </subcellularLocation>
</comment>
<evidence type="ECO:0000256" key="9">
    <source>
        <dbReference type="ARBA" id="ARBA00022989"/>
    </source>
</evidence>
<dbReference type="PRINTS" id="PR00344">
    <property type="entry name" value="BCTRLSENSOR"/>
</dbReference>
<evidence type="ECO:0000256" key="7">
    <source>
        <dbReference type="ARBA" id="ARBA00022692"/>
    </source>
</evidence>
<dbReference type="GO" id="GO:0000155">
    <property type="term" value="F:phosphorelay sensor kinase activity"/>
    <property type="evidence" value="ECO:0007669"/>
    <property type="project" value="InterPro"/>
</dbReference>
<dbReference type="AlphaFoldDB" id="A0A1M6JRN5"/>
<dbReference type="GO" id="GO:0004721">
    <property type="term" value="F:phosphoprotein phosphatase activity"/>
    <property type="evidence" value="ECO:0007669"/>
    <property type="project" value="TreeGrafter"/>
</dbReference>
<dbReference type="PANTHER" id="PTHR45453">
    <property type="entry name" value="PHOSPHATE REGULON SENSOR PROTEIN PHOR"/>
    <property type="match status" value="1"/>
</dbReference>
<gene>
    <name evidence="13" type="ORF">SAMN02745216_01752</name>
</gene>
<dbReference type="Pfam" id="PF02518">
    <property type="entry name" value="HATPase_c"/>
    <property type="match status" value="1"/>
</dbReference>
<dbReference type="GO" id="GO:0005886">
    <property type="term" value="C:plasma membrane"/>
    <property type="evidence" value="ECO:0007669"/>
    <property type="project" value="UniProtKB-SubCell"/>
</dbReference>
<dbReference type="Proteomes" id="UP000183994">
    <property type="component" value="Unassembled WGS sequence"/>
</dbReference>
<evidence type="ECO:0000256" key="4">
    <source>
        <dbReference type="ARBA" id="ARBA00022475"/>
    </source>
</evidence>
<keyword evidence="8 13" id="KW-0418">Kinase</keyword>
<dbReference type="SMART" id="SM00387">
    <property type="entry name" value="HATPase_c"/>
    <property type="match status" value="1"/>
</dbReference>
<protein>
    <recommendedName>
        <fullName evidence="3">histidine kinase</fullName>
        <ecNumber evidence="3">2.7.13.3</ecNumber>
    </recommendedName>
</protein>
<feature type="transmembrane region" description="Helical" evidence="11">
    <location>
        <begin position="12"/>
        <end position="33"/>
    </location>
</feature>
<dbReference type="EMBL" id="FQZU01000008">
    <property type="protein sequence ID" value="SHJ49397.1"/>
    <property type="molecule type" value="Genomic_DNA"/>
</dbReference>
<sequence length="317" mass="36501">MNHPKWFTHPVTMLVLSILALAGSLSLYIYWYVEASSSLYKIARMLNTDPAQFSKPGTWVVITVLSILVGVILLGILTIFVYTIQARRLYRVQRNFINNFTHELKTPVTSLKLYLETFQKHELPKEDQQRYLGYMVADIDRLSDNIARILNLAKLESKTYEDELILCDVYAFTENFLKTHSHVFLDSKITLDNPSGHMLPCRINQSLFGILLMNLLTNAITYNESKVPEVEIRFEIHKKKLHVVFTDNGVGMEKQHFKRIFKKFYQIGRSDDMSAKGSGLGLFMTATIARIHNARIKASSKGLGQGSEFRLIMPFRW</sequence>
<keyword evidence="14" id="KW-1185">Reference proteome</keyword>
<dbReference type="Gene3D" id="3.30.565.10">
    <property type="entry name" value="Histidine kinase-like ATPase, C-terminal domain"/>
    <property type="match status" value="1"/>
</dbReference>
<evidence type="ECO:0000256" key="5">
    <source>
        <dbReference type="ARBA" id="ARBA00022553"/>
    </source>
</evidence>
<keyword evidence="7 11" id="KW-0812">Transmembrane</keyword>
<dbReference type="EC" id="2.7.13.3" evidence="3"/>
<reference evidence="14" key="1">
    <citation type="submission" date="2016-11" db="EMBL/GenBank/DDBJ databases">
        <authorList>
            <person name="Varghese N."/>
            <person name="Submissions S."/>
        </authorList>
    </citation>
    <scope>NUCLEOTIDE SEQUENCE [LARGE SCALE GENOMIC DNA]</scope>
    <source>
        <strain evidence="14">DSM 16219</strain>
    </source>
</reference>
<organism evidence="13 14">
    <name type="scientific">Desulfatibacillum alkenivorans DSM 16219</name>
    <dbReference type="NCBI Taxonomy" id="1121393"/>
    <lineage>
        <taxon>Bacteria</taxon>
        <taxon>Pseudomonadati</taxon>
        <taxon>Thermodesulfobacteriota</taxon>
        <taxon>Desulfobacteria</taxon>
        <taxon>Desulfobacterales</taxon>
        <taxon>Desulfatibacillaceae</taxon>
        <taxon>Desulfatibacillum</taxon>
    </lineage>
</organism>
<keyword evidence="6" id="KW-0808">Transferase</keyword>
<dbReference type="RefSeq" id="WP_073474995.1">
    <property type="nucleotide sequence ID" value="NZ_FQZU01000008.1"/>
</dbReference>
<dbReference type="InterPro" id="IPR050351">
    <property type="entry name" value="BphY/WalK/GraS-like"/>
</dbReference>
<dbReference type="Pfam" id="PF00512">
    <property type="entry name" value="HisKA"/>
    <property type="match status" value="1"/>
</dbReference>
<dbReference type="InterPro" id="IPR036890">
    <property type="entry name" value="HATPase_C_sf"/>
</dbReference>
<dbReference type="InterPro" id="IPR036097">
    <property type="entry name" value="HisK_dim/P_sf"/>
</dbReference>
<keyword evidence="4" id="KW-1003">Cell membrane</keyword>
<dbReference type="InterPro" id="IPR003661">
    <property type="entry name" value="HisK_dim/P_dom"/>
</dbReference>
<dbReference type="PANTHER" id="PTHR45453:SF2">
    <property type="entry name" value="HISTIDINE KINASE"/>
    <property type="match status" value="1"/>
</dbReference>
<evidence type="ECO:0000313" key="14">
    <source>
        <dbReference type="Proteomes" id="UP000183994"/>
    </source>
</evidence>
<dbReference type="InterPro" id="IPR004358">
    <property type="entry name" value="Sig_transdc_His_kin-like_C"/>
</dbReference>
<evidence type="ECO:0000256" key="11">
    <source>
        <dbReference type="SAM" id="Phobius"/>
    </source>
</evidence>
<comment type="catalytic activity">
    <reaction evidence="1">
        <text>ATP + protein L-histidine = ADP + protein N-phospho-L-histidine.</text>
        <dbReference type="EC" id="2.7.13.3"/>
    </reaction>
</comment>
<dbReference type="CDD" id="cd00082">
    <property type="entry name" value="HisKA"/>
    <property type="match status" value="1"/>
</dbReference>
<evidence type="ECO:0000256" key="2">
    <source>
        <dbReference type="ARBA" id="ARBA00004651"/>
    </source>
</evidence>
<accession>A0A1M6JRN5</accession>
<dbReference type="OrthoDB" id="9804645at2"/>
<evidence type="ECO:0000313" key="13">
    <source>
        <dbReference type="EMBL" id="SHJ49397.1"/>
    </source>
</evidence>
<keyword evidence="5" id="KW-0597">Phosphoprotein</keyword>
<keyword evidence="9 11" id="KW-1133">Transmembrane helix</keyword>
<dbReference type="Gene3D" id="1.10.287.130">
    <property type="match status" value="1"/>
</dbReference>
<dbReference type="SUPFAM" id="SSF55874">
    <property type="entry name" value="ATPase domain of HSP90 chaperone/DNA topoisomerase II/histidine kinase"/>
    <property type="match status" value="1"/>
</dbReference>
<feature type="domain" description="Histidine kinase" evidence="12">
    <location>
        <begin position="99"/>
        <end position="317"/>
    </location>
</feature>